<dbReference type="Gene3D" id="3.80.30.20">
    <property type="entry name" value="tm_1862 like domain"/>
    <property type="match status" value="1"/>
</dbReference>
<dbReference type="PANTHER" id="PTHR43020">
    <property type="entry name" value="CDK5 REGULATORY SUBUNIT-ASSOCIATED PROTEIN 1"/>
    <property type="match status" value="1"/>
</dbReference>
<dbReference type="SFLD" id="SFLDF00273">
    <property type="entry name" value="(dimethylallyl)adenosine_tRNA"/>
    <property type="match status" value="1"/>
</dbReference>
<evidence type="ECO:0000256" key="6">
    <source>
        <dbReference type="ARBA" id="ARBA00023004"/>
    </source>
</evidence>
<dbReference type="InterPro" id="IPR006463">
    <property type="entry name" value="MiaB_methiolase"/>
</dbReference>
<keyword evidence="2" id="KW-0004">4Fe-4S</keyword>
<comment type="cofactor">
    <cofactor evidence="1">
        <name>[4Fe-4S] cluster</name>
        <dbReference type="ChEBI" id="CHEBI:49883"/>
    </cofactor>
</comment>
<dbReference type="GO" id="GO:0005829">
    <property type="term" value="C:cytosol"/>
    <property type="evidence" value="ECO:0007669"/>
    <property type="project" value="TreeGrafter"/>
</dbReference>
<dbReference type="InterPro" id="IPR038135">
    <property type="entry name" value="Methylthiotransferase_N_sf"/>
</dbReference>
<dbReference type="EMBL" id="UINC01092741">
    <property type="protein sequence ID" value="SVC46584.1"/>
    <property type="molecule type" value="Genomic_DNA"/>
</dbReference>
<dbReference type="PROSITE" id="PS51449">
    <property type="entry name" value="MTTASE_N"/>
    <property type="match status" value="1"/>
</dbReference>
<reference evidence="10" key="1">
    <citation type="submission" date="2018-05" db="EMBL/GenBank/DDBJ databases">
        <authorList>
            <person name="Lanie J.A."/>
            <person name="Ng W.-L."/>
            <person name="Kazmierczak K.M."/>
            <person name="Andrzejewski T.M."/>
            <person name="Davidsen T.M."/>
            <person name="Wayne K.J."/>
            <person name="Tettelin H."/>
            <person name="Glass J.I."/>
            <person name="Rusch D."/>
            <person name="Podicherti R."/>
            <person name="Tsui H.-C.T."/>
            <person name="Winkler M.E."/>
        </authorList>
    </citation>
    <scope>NUCLEOTIDE SEQUENCE</scope>
</reference>
<protein>
    <submittedName>
        <fullName evidence="10">Uncharacterized protein</fullName>
    </submittedName>
</protein>
<dbReference type="FunFam" id="3.40.50.12160:FF:000001">
    <property type="entry name" value="tRNA-2-methylthio-N(6)-dimethylallyladenosine synthase"/>
    <property type="match status" value="1"/>
</dbReference>
<dbReference type="InterPro" id="IPR020612">
    <property type="entry name" value="Methylthiotransferase_CS"/>
</dbReference>
<evidence type="ECO:0000256" key="1">
    <source>
        <dbReference type="ARBA" id="ARBA00001966"/>
    </source>
</evidence>
<dbReference type="InterPro" id="IPR005839">
    <property type="entry name" value="Methylthiotransferase"/>
</dbReference>
<dbReference type="InterPro" id="IPR006638">
    <property type="entry name" value="Elp3/MiaA/NifB-like_rSAM"/>
</dbReference>
<dbReference type="SFLD" id="SFLDG01061">
    <property type="entry name" value="methylthiotransferase"/>
    <property type="match status" value="1"/>
</dbReference>
<evidence type="ECO:0000259" key="8">
    <source>
        <dbReference type="PROSITE" id="PS51449"/>
    </source>
</evidence>
<dbReference type="PROSITE" id="PS01278">
    <property type="entry name" value="MTTASE_RADICAL"/>
    <property type="match status" value="1"/>
</dbReference>
<dbReference type="NCBIfam" id="TIGR00089">
    <property type="entry name" value="MiaB/RimO family radical SAM methylthiotransferase"/>
    <property type="match status" value="1"/>
</dbReference>
<organism evidence="10">
    <name type="scientific">marine metagenome</name>
    <dbReference type="NCBI Taxonomy" id="408172"/>
    <lineage>
        <taxon>unclassified sequences</taxon>
        <taxon>metagenomes</taxon>
        <taxon>ecological metagenomes</taxon>
    </lineage>
</organism>
<keyword evidence="4" id="KW-0819">tRNA processing</keyword>
<keyword evidence="6" id="KW-0408">Iron</keyword>
<dbReference type="Gene3D" id="3.40.50.12160">
    <property type="entry name" value="Methylthiotransferase, N-terminal domain"/>
    <property type="match status" value="1"/>
</dbReference>
<evidence type="ECO:0000256" key="7">
    <source>
        <dbReference type="ARBA" id="ARBA00023014"/>
    </source>
</evidence>
<evidence type="ECO:0000256" key="2">
    <source>
        <dbReference type="ARBA" id="ARBA00022485"/>
    </source>
</evidence>
<dbReference type="PROSITE" id="PS51918">
    <property type="entry name" value="RADICAL_SAM"/>
    <property type="match status" value="1"/>
</dbReference>
<feature type="domain" description="MTTase N-terminal" evidence="8">
    <location>
        <begin position="3"/>
        <end position="120"/>
    </location>
</feature>
<dbReference type="SMART" id="SM00729">
    <property type="entry name" value="Elp3"/>
    <property type="match status" value="1"/>
</dbReference>
<keyword evidence="5" id="KW-0479">Metal-binding</keyword>
<accession>A0A382MCB4</accession>
<sequence length="354" mass="39483">MTDRLFIKTFGCQMNEYDSAKMADVLKEAFGTSKAEHPQDADILLLNTCSVREKAQEKVFSLLGRWRAYKAQKPNTIIGVGGCVASQEGEAIFRRAPYVDLVFGPQTLHRLPEMIAGIRSGQPRILDISFPEIEKFDHLPAPKFSAASSFVSIMEGCSKYCTFCVVPYTRGEETSRPLGDVMEEIKQLADLGVSEITLLGQNVNAYRGRGAAGEISDLAVLIRRVAEIEEIQRIRFTTSHPVEFSDSLIEAYADVPKLVNFLHLPVQSGSDRILRRMKRGYTAAQYMQKIDKLRSIRPGISVSSDFIVGFPGEEEEDFRATMELIRKVGFDQSFSFIYSGRPGTPATSMEDPTP</sequence>
<dbReference type="SFLD" id="SFLDS00029">
    <property type="entry name" value="Radical_SAM"/>
    <property type="match status" value="1"/>
</dbReference>
<gene>
    <name evidence="10" type="ORF">METZ01_LOCUS299438</name>
</gene>
<dbReference type="SFLD" id="SFLDG01082">
    <property type="entry name" value="B12-binding_domain_containing"/>
    <property type="match status" value="1"/>
</dbReference>
<dbReference type="InterPro" id="IPR013848">
    <property type="entry name" value="Methylthiotransferase_N"/>
</dbReference>
<feature type="domain" description="Radical SAM core" evidence="9">
    <location>
        <begin position="143"/>
        <end position="354"/>
    </location>
</feature>
<dbReference type="Pfam" id="PF04055">
    <property type="entry name" value="Radical_SAM"/>
    <property type="match status" value="1"/>
</dbReference>
<evidence type="ECO:0000256" key="5">
    <source>
        <dbReference type="ARBA" id="ARBA00022723"/>
    </source>
</evidence>
<evidence type="ECO:0000256" key="3">
    <source>
        <dbReference type="ARBA" id="ARBA00022691"/>
    </source>
</evidence>
<feature type="non-terminal residue" evidence="10">
    <location>
        <position position="354"/>
    </location>
</feature>
<keyword evidence="3" id="KW-0949">S-adenosyl-L-methionine</keyword>
<evidence type="ECO:0000313" key="10">
    <source>
        <dbReference type="EMBL" id="SVC46584.1"/>
    </source>
</evidence>
<proteinExistence type="predicted"/>
<dbReference type="GO" id="GO:0046872">
    <property type="term" value="F:metal ion binding"/>
    <property type="evidence" value="ECO:0007669"/>
    <property type="project" value="UniProtKB-KW"/>
</dbReference>
<evidence type="ECO:0000259" key="9">
    <source>
        <dbReference type="PROSITE" id="PS51918"/>
    </source>
</evidence>
<dbReference type="InterPro" id="IPR023404">
    <property type="entry name" value="rSAM_horseshoe"/>
</dbReference>
<dbReference type="FunFam" id="3.80.30.20:FF:000001">
    <property type="entry name" value="tRNA-2-methylthio-N(6)-dimethylallyladenosine synthase 2"/>
    <property type="match status" value="1"/>
</dbReference>
<dbReference type="AlphaFoldDB" id="A0A382MCB4"/>
<name>A0A382MCB4_9ZZZZ</name>
<dbReference type="InterPro" id="IPR058240">
    <property type="entry name" value="rSAM_sf"/>
</dbReference>
<dbReference type="GO" id="GO:0051539">
    <property type="term" value="F:4 iron, 4 sulfur cluster binding"/>
    <property type="evidence" value="ECO:0007669"/>
    <property type="project" value="UniProtKB-KW"/>
</dbReference>
<dbReference type="InterPro" id="IPR007197">
    <property type="entry name" value="rSAM"/>
</dbReference>
<keyword evidence="7" id="KW-0411">Iron-sulfur</keyword>
<dbReference type="SUPFAM" id="SSF102114">
    <property type="entry name" value="Radical SAM enzymes"/>
    <property type="match status" value="1"/>
</dbReference>
<evidence type="ECO:0000256" key="4">
    <source>
        <dbReference type="ARBA" id="ARBA00022694"/>
    </source>
</evidence>
<dbReference type="GO" id="GO:0035597">
    <property type="term" value="F:tRNA-2-methylthio-N(6)-dimethylallyladenosine(37) synthase activity"/>
    <property type="evidence" value="ECO:0007669"/>
    <property type="project" value="TreeGrafter"/>
</dbReference>
<dbReference type="CDD" id="cd01335">
    <property type="entry name" value="Radical_SAM"/>
    <property type="match status" value="1"/>
</dbReference>
<dbReference type="Pfam" id="PF00919">
    <property type="entry name" value="UPF0004"/>
    <property type="match status" value="1"/>
</dbReference>
<dbReference type="NCBIfam" id="TIGR01574">
    <property type="entry name" value="miaB-methiolase"/>
    <property type="match status" value="1"/>
</dbReference>
<dbReference type="PANTHER" id="PTHR43020:SF2">
    <property type="entry name" value="MITOCHONDRIAL TRNA METHYLTHIOTRANSFERASE CDK5RAP1"/>
    <property type="match status" value="1"/>
</dbReference>